<keyword evidence="3" id="KW-1185">Reference proteome</keyword>
<dbReference type="GO" id="GO:0002244">
    <property type="term" value="P:hematopoietic progenitor cell differentiation"/>
    <property type="evidence" value="ECO:0007669"/>
    <property type="project" value="TreeGrafter"/>
</dbReference>
<reference evidence="2" key="1">
    <citation type="submission" date="2023-08" db="EMBL/GenBank/DDBJ databases">
        <authorList>
            <person name="Alioto T."/>
            <person name="Alioto T."/>
            <person name="Gomez Garrido J."/>
        </authorList>
    </citation>
    <scope>NUCLEOTIDE SEQUENCE</scope>
</reference>
<dbReference type="SUPFAM" id="SSF48371">
    <property type="entry name" value="ARM repeat"/>
    <property type="match status" value="1"/>
</dbReference>
<keyword evidence="1" id="KW-0677">Repeat</keyword>
<name>A0AA36BJX2_OCTVU</name>
<organism evidence="2 3">
    <name type="scientific">Octopus vulgaris</name>
    <name type="common">Common octopus</name>
    <dbReference type="NCBI Taxonomy" id="6645"/>
    <lineage>
        <taxon>Eukaryota</taxon>
        <taxon>Metazoa</taxon>
        <taxon>Spiralia</taxon>
        <taxon>Lophotrochozoa</taxon>
        <taxon>Mollusca</taxon>
        <taxon>Cephalopoda</taxon>
        <taxon>Coleoidea</taxon>
        <taxon>Octopodiformes</taxon>
        <taxon>Octopoda</taxon>
        <taxon>Incirrata</taxon>
        <taxon>Octopodidae</taxon>
        <taxon>Octopus</taxon>
    </lineage>
</organism>
<sequence length="502" mass="56357">MYHFASHTNEIDNIHICKRVYFRLRISWFSFIIMSKLISQETFDDAVVENIEEFEMSPEEALDDALSQFKTQDVDLSLIVKDSQVYSSENNGPVVHTSVKITNQLKQFLADDNINEVELEKLIMDFVEECADFAKSSLAGTNDAYTTLYKFLQKLQDSQNNKLLQRFINAVYVLLVGQSKLMKPTDTKYFLQLLELYRADTDILLQTVKVISTSCITNEANKKSYIDGQIVSKAMDLLRTYKDEKELVKAICSLFCVLTADDDSSVPFGNAHETCRLIATEDSGLLLILELCKHYSKDNTILKELFTTLPLLLVRNEFCQQVYDFGGISFMATIFLDNLENAPICSKTMTVFQCLARNDVVKDSIVTSGVVDIILMALSKHVSKPPVCEAGCALIGALALRSPSNAKIIMTTTFPQLLVQVMKSHPDSARVQKSACIAVRNVVYHNSEYSGTFRDLEIADLVNAVLAKHSTAYDEAKAALRDLGCKVELKELWKGEKGSIPQ</sequence>
<dbReference type="InterPro" id="IPR000225">
    <property type="entry name" value="Armadillo"/>
</dbReference>
<evidence type="ECO:0000313" key="3">
    <source>
        <dbReference type="Proteomes" id="UP001162480"/>
    </source>
</evidence>
<evidence type="ECO:0000313" key="2">
    <source>
        <dbReference type="EMBL" id="CAI9735588.1"/>
    </source>
</evidence>
<protein>
    <submittedName>
        <fullName evidence="2">Armadillo repeat-containing 6</fullName>
    </submittedName>
</protein>
<dbReference type="PANTHER" id="PTHR22895:SF0">
    <property type="entry name" value="ARMADILLO REPEAT-CONTAINING PROTEIN 6"/>
    <property type="match status" value="1"/>
</dbReference>
<gene>
    <name evidence="2" type="ORF">OCTVUL_1B011623</name>
</gene>
<evidence type="ECO:0000256" key="1">
    <source>
        <dbReference type="ARBA" id="ARBA00022737"/>
    </source>
</evidence>
<dbReference type="EMBL" id="OX597830">
    <property type="protein sequence ID" value="CAI9735588.1"/>
    <property type="molecule type" value="Genomic_DNA"/>
</dbReference>
<dbReference type="SMART" id="SM00185">
    <property type="entry name" value="ARM"/>
    <property type="match status" value="3"/>
</dbReference>
<dbReference type="AlphaFoldDB" id="A0AA36BJX2"/>
<accession>A0AA36BJX2</accession>
<dbReference type="PANTHER" id="PTHR22895">
    <property type="entry name" value="ARMADILLO REPEAT-CONTAINING PROTEIN 6"/>
    <property type="match status" value="1"/>
</dbReference>
<proteinExistence type="predicted"/>
<dbReference type="Gene3D" id="1.25.10.10">
    <property type="entry name" value="Leucine-rich Repeat Variant"/>
    <property type="match status" value="1"/>
</dbReference>
<dbReference type="Proteomes" id="UP001162480">
    <property type="component" value="Chromosome 17"/>
</dbReference>
<dbReference type="InterPro" id="IPR011989">
    <property type="entry name" value="ARM-like"/>
</dbReference>
<dbReference type="InterPro" id="IPR016024">
    <property type="entry name" value="ARM-type_fold"/>
</dbReference>